<keyword evidence="2" id="KW-1185">Reference proteome</keyword>
<dbReference type="EMBL" id="OCTN01000003">
    <property type="protein sequence ID" value="SOH93978.1"/>
    <property type="molecule type" value="Genomic_DNA"/>
</dbReference>
<name>A0A2C9CRY6_9RHOB</name>
<evidence type="ECO:0000313" key="2">
    <source>
        <dbReference type="Proteomes" id="UP000220034"/>
    </source>
</evidence>
<reference evidence="2" key="1">
    <citation type="submission" date="2017-09" db="EMBL/GenBank/DDBJ databases">
        <authorList>
            <person name="Varghese N."/>
            <person name="Submissions S."/>
        </authorList>
    </citation>
    <scope>NUCLEOTIDE SEQUENCE [LARGE SCALE GENOMIC DNA]</scope>
    <source>
        <strain evidence="2">C7</strain>
    </source>
</reference>
<accession>A0A2C9CRY6</accession>
<dbReference type="AlphaFoldDB" id="A0A2C9CRY6"/>
<dbReference type="Proteomes" id="UP000220034">
    <property type="component" value="Unassembled WGS sequence"/>
</dbReference>
<gene>
    <name evidence="1" type="ORF">SAMN06273572_1032</name>
</gene>
<protein>
    <submittedName>
        <fullName evidence="1">Uncharacterized protein</fullName>
    </submittedName>
</protein>
<sequence length="88" mass="9743">MSSHFTPTDLHRDLRRLIDAVENLLERGASPVAAPIEQMLRELTSIEGSLNACAIAMAETRDAVQALAARPDPMPEIMRLRHLVEAKL</sequence>
<dbReference type="RefSeq" id="WP_097929551.1">
    <property type="nucleotide sequence ID" value="NZ_OCTN01000003.1"/>
</dbReference>
<dbReference type="OrthoDB" id="9909752at2"/>
<organism evidence="1 2">
    <name type="scientific">Pontivivens marinum</name>
    <dbReference type="NCBI Taxonomy" id="1690039"/>
    <lineage>
        <taxon>Bacteria</taxon>
        <taxon>Pseudomonadati</taxon>
        <taxon>Pseudomonadota</taxon>
        <taxon>Alphaproteobacteria</taxon>
        <taxon>Rhodobacterales</taxon>
        <taxon>Paracoccaceae</taxon>
        <taxon>Pontivivens</taxon>
    </lineage>
</organism>
<proteinExistence type="predicted"/>
<evidence type="ECO:0000313" key="1">
    <source>
        <dbReference type="EMBL" id="SOH93978.1"/>
    </source>
</evidence>